<name>A0A915HXI6_ROMCU</name>
<protein>
    <submittedName>
        <fullName evidence="2">Uncharacterized protein</fullName>
    </submittedName>
</protein>
<dbReference type="WBParaSite" id="nRc.2.0.1.t06282-RA">
    <property type="protein sequence ID" value="nRc.2.0.1.t06282-RA"/>
    <property type="gene ID" value="nRc.2.0.1.g06282"/>
</dbReference>
<evidence type="ECO:0000313" key="2">
    <source>
        <dbReference type="WBParaSite" id="nRc.2.0.1.t06282-RA"/>
    </source>
</evidence>
<sequence>MSRDLPKELAKESMTYREAPDKILNYCAPDCNLDMLKRDLLDIKQEPDEVATKLLKRSQASGQTDQPSISGVNSVQQEAMMEMKPCGLHNCAMEKEENLPELECSAEYGRKSFYQKEPPVKLRSLNVGKQNFQGCSGAA</sequence>
<keyword evidence="1" id="KW-1185">Reference proteome</keyword>
<proteinExistence type="predicted"/>
<reference evidence="2" key="1">
    <citation type="submission" date="2022-11" db="UniProtKB">
        <authorList>
            <consortium name="WormBaseParasite"/>
        </authorList>
    </citation>
    <scope>IDENTIFICATION</scope>
</reference>
<organism evidence="1 2">
    <name type="scientific">Romanomermis culicivorax</name>
    <name type="common">Nematode worm</name>
    <dbReference type="NCBI Taxonomy" id="13658"/>
    <lineage>
        <taxon>Eukaryota</taxon>
        <taxon>Metazoa</taxon>
        <taxon>Ecdysozoa</taxon>
        <taxon>Nematoda</taxon>
        <taxon>Enoplea</taxon>
        <taxon>Dorylaimia</taxon>
        <taxon>Mermithida</taxon>
        <taxon>Mermithoidea</taxon>
        <taxon>Mermithidae</taxon>
        <taxon>Romanomermis</taxon>
    </lineage>
</organism>
<accession>A0A915HXI6</accession>
<dbReference type="AlphaFoldDB" id="A0A915HXI6"/>
<evidence type="ECO:0000313" key="1">
    <source>
        <dbReference type="Proteomes" id="UP000887565"/>
    </source>
</evidence>
<dbReference type="Proteomes" id="UP000887565">
    <property type="component" value="Unplaced"/>
</dbReference>